<dbReference type="Gene3D" id="3.10.180.10">
    <property type="entry name" value="2,3-Dihydroxybiphenyl 1,2-Dioxygenase, domain 1"/>
    <property type="match status" value="1"/>
</dbReference>
<proteinExistence type="predicted"/>
<reference evidence="3" key="1">
    <citation type="journal article" date="2019" name="Int. J. Syst. Evol. Microbiol.">
        <title>The Global Catalogue of Microorganisms (GCM) 10K type strain sequencing project: providing services to taxonomists for standard genome sequencing and annotation.</title>
        <authorList>
            <consortium name="The Broad Institute Genomics Platform"/>
            <consortium name="The Broad Institute Genome Sequencing Center for Infectious Disease"/>
            <person name="Wu L."/>
            <person name="Ma J."/>
        </authorList>
    </citation>
    <scope>NUCLEOTIDE SEQUENCE [LARGE SCALE GENOMIC DNA]</scope>
    <source>
        <strain evidence="3">JCM 9458</strain>
    </source>
</reference>
<dbReference type="InterPro" id="IPR029068">
    <property type="entry name" value="Glyas_Bleomycin-R_OHBP_Dase"/>
</dbReference>
<dbReference type="SUPFAM" id="SSF54593">
    <property type="entry name" value="Glyoxalase/Bleomycin resistance protein/Dihydroxybiphenyl dioxygenase"/>
    <property type="match status" value="1"/>
</dbReference>
<dbReference type="EMBL" id="BAAAYN010000008">
    <property type="protein sequence ID" value="GAA3384595.1"/>
    <property type="molecule type" value="Genomic_DNA"/>
</dbReference>
<dbReference type="PROSITE" id="PS51819">
    <property type="entry name" value="VOC"/>
    <property type="match status" value="1"/>
</dbReference>
<dbReference type="Proteomes" id="UP001501676">
    <property type="component" value="Unassembled WGS sequence"/>
</dbReference>
<comment type="caution">
    <text evidence="2">The sequence shown here is derived from an EMBL/GenBank/DDBJ whole genome shotgun (WGS) entry which is preliminary data.</text>
</comment>
<keyword evidence="3" id="KW-1185">Reference proteome</keyword>
<organism evidence="2 3">
    <name type="scientific">Cryptosporangium minutisporangium</name>
    <dbReference type="NCBI Taxonomy" id="113569"/>
    <lineage>
        <taxon>Bacteria</taxon>
        <taxon>Bacillati</taxon>
        <taxon>Actinomycetota</taxon>
        <taxon>Actinomycetes</taxon>
        <taxon>Cryptosporangiales</taxon>
        <taxon>Cryptosporangiaceae</taxon>
        <taxon>Cryptosporangium</taxon>
    </lineage>
</organism>
<dbReference type="InterPro" id="IPR037523">
    <property type="entry name" value="VOC_core"/>
</dbReference>
<sequence>MGDLAVSNVLSGLAVRNVDAASEWMARLIGRPADARPMDGLADWHLPPHGTLQLVRDPERAGGSVVTLHVPDIAAAQAELAARGLDLQYDDNTSTKVKFGQLVDPDGNSITIIEAVAGFDPAASD</sequence>
<evidence type="ECO:0000313" key="3">
    <source>
        <dbReference type="Proteomes" id="UP001501676"/>
    </source>
</evidence>
<dbReference type="CDD" id="cd06587">
    <property type="entry name" value="VOC"/>
    <property type="match status" value="1"/>
</dbReference>
<protein>
    <submittedName>
        <fullName evidence="2">VOC family protein</fullName>
    </submittedName>
</protein>
<evidence type="ECO:0000259" key="1">
    <source>
        <dbReference type="PROSITE" id="PS51819"/>
    </source>
</evidence>
<evidence type="ECO:0000313" key="2">
    <source>
        <dbReference type="EMBL" id="GAA3384595.1"/>
    </source>
</evidence>
<gene>
    <name evidence="2" type="ORF">GCM10020369_14910</name>
</gene>
<dbReference type="RefSeq" id="WP_345727249.1">
    <property type="nucleotide sequence ID" value="NZ_BAAAYN010000008.1"/>
</dbReference>
<name>A0ABP6SUT0_9ACTN</name>
<feature type="domain" description="VOC" evidence="1">
    <location>
        <begin position="5"/>
        <end position="115"/>
    </location>
</feature>
<accession>A0ABP6SUT0</accession>